<dbReference type="InterPro" id="IPR018159">
    <property type="entry name" value="Spectrin/alpha-actinin"/>
</dbReference>
<evidence type="ECO:0000256" key="1">
    <source>
        <dbReference type="ARBA" id="ARBA00008619"/>
    </source>
</evidence>
<evidence type="ECO:0000313" key="11">
    <source>
        <dbReference type="Proteomes" id="UP000515150"/>
    </source>
</evidence>
<evidence type="ECO:0000256" key="7">
    <source>
        <dbReference type="PROSITE-ProRule" id="PRU00385"/>
    </source>
</evidence>
<proteinExistence type="inferred from homology"/>
<evidence type="ECO:0000256" key="4">
    <source>
        <dbReference type="ARBA" id="ARBA00023136"/>
    </source>
</evidence>
<dbReference type="InParanoid" id="A0A6P7P7V0"/>
<feature type="region of interest" description="Disordered" evidence="8">
    <location>
        <begin position="1"/>
        <end position="95"/>
    </location>
</feature>
<reference evidence="12" key="1">
    <citation type="submission" date="2025-08" db="UniProtKB">
        <authorList>
            <consortium name="RefSeq"/>
        </authorList>
    </citation>
    <scope>IDENTIFICATION</scope>
</reference>
<evidence type="ECO:0000256" key="3">
    <source>
        <dbReference type="ARBA" id="ARBA00022989"/>
    </source>
</evidence>
<dbReference type="InterPro" id="IPR002017">
    <property type="entry name" value="Spectrin_repeat"/>
</dbReference>
<evidence type="ECO:0000313" key="12">
    <source>
        <dbReference type="RefSeq" id="XP_029026175.1"/>
    </source>
</evidence>
<evidence type="ECO:0000256" key="5">
    <source>
        <dbReference type="ARBA" id="ARBA00023242"/>
    </source>
</evidence>
<evidence type="ECO:0000259" key="10">
    <source>
        <dbReference type="PROSITE" id="PS51049"/>
    </source>
</evidence>
<dbReference type="SMART" id="SM00150">
    <property type="entry name" value="SPEC"/>
    <property type="match status" value="2"/>
</dbReference>
<dbReference type="Gene3D" id="1.20.58.60">
    <property type="match status" value="1"/>
</dbReference>
<dbReference type="AlphaFoldDB" id="A0A6P7P7V0"/>
<dbReference type="OrthoDB" id="8676767at2759"/>
<evidence type="ECO:0000256" key="9">
    <source>
        <dbReference type="SAM" id="Phobius"/>
    </source>
</evidence>
<evidence type="ECO:0000256" key="2">
    <source>
        <dbReference type="ARBA" id="ARBA00022692"/>
    </source>
</evidence>
<dbReference type="SMART" id="SM01249">
    <property type="entry name" value="KASH"/>
    <property type="match status" value="1"/>
</dbReference>
<dbReference type="GeneID" id="114867560"/>
<feature type="topological domain" description="Cytoplasmic" evidence="7">
    <location>
        <begin position="1"/>
        <end position="503"/>
    </location>
</feature>
<dbReference type="Pfam" id="PF10541">
    <property type="entry name" value="KASH"/>
    <property type="match status" value="1"/>
</dbReference>
<dbReference type="InterPro" id="IPR012315">
    <property type="entry name" value="KASH"/>
</dbReference>
<comment type="subcellular location">
    <subcellularLocation>
        <location evidence="6">Nucleus outer membrane</location>
        <topology evidence="6">Single-pass type IV membrane protein</topology>
    </subcellularLocation>
</comment>
<sequence>MPSRHTGSAFPPVRTPFGLALLPQRTTGEGCVAPSRCRMPSAGPGPGPGPAAHADAASAAGRLELELSEPPFPFASSPLEEETQQMSGDGDEQESGRLERRWTLWHEFMKEHAHLDAWLRLAEQAVTSHNSAPVTYVAAKEALRTFERFDAGSRLVQLDGLTRRNRTLAQLFHGAMRARLLGAARECGRRWDDVNAKLDSIVRRLMVFVSEWEEFEAEGEELSVWLAELDVRLSEVDQRSGSACEKLRRLQALQDCVCVNSSRINALLQRGEALIQSSQASDARHLESRLLELLRRCSHIYNSIARTHTRLLSMRLVFEDHWLLSQDSGCPSETLLEEPLPDGCGRDPPLTVKTGWFNGYGPVPSLSPPSSTHDPQGLEWDPSVDVGCSVSCDDADSSYFSAGTGVCHRDRLKRRRYLSSLGSESDISTDLGPEGRSDLVHPGVFSPAARHGGDPPPGDPWRTRVRAWLSVHSPASCSKAVQTEGEVQAEEESSFCEESKPLLLERRAAAFLLFLCGAAAVLVLASLAWVDLEPPCHRSNRMHRSVHLVLRYINGPPPT</sequence>
<gene>
    <name evidence="12" type="primary">si:ch211-137a8.2</name>
</gene>
<dbReference type="KEGG" id="bspl:114867560"/>
<dbReference type="PROSITE" id="PS51049">
    <property type="entry name" value="KASH"/>
    <property type="match status" value="1"/>
</dbReference>
<protein>
    <submittedName>
        <fullName evidence="12">Nesprin-2 isoform X1</fullName>
    </submittedName>
</protein>
<accession>A0A6P7P7V0</accession>
<dbReference type="SUPFAM" id="SSF46966">
    <property type="entry name" value="Spectrin repeat"/>
    <property type="match status" value="1"/>
</dbReference>
<dbReference type="GO" id="GO:0034993">
    <property type="term" value="C:meiotic nuclear membrane microtubule tethering complex"/>
    <property type="evidence" value="ECO:0007669"/>
    <property type="project" value="InterPro"/>
</dbReference>
<dbReference type="Pfam" id="PF00435">
    <property type="entry name" value="Spectrin"/>
    <property type="match status" value="1"/>
</dbReference>
<keyword evidence="3 9" id="KW-1133">Transmembrane helix</keyword>
<dbReference type="PANTHER" id="PTHR21640:SF1">
    <property type="entry name" value="NESPRIN-4"/>
    <property type="match status" value="1"/>
</dbReference>
<evidence type="ECO:0000256" key="8">
    <source>
        <dbReference type="SAM" id="MobiDB-lite"/>
    </source>
</evidence>
<organism evidence="11 12">
    <name type="scientific">Betta splendens</name>
    <name type="common">Siamese fighting fish</name>
    <dbReference type="NCBI Taxonomy" id="158456"/>
    <lineage>
        <taxon>Eukaryota</taxon>
        <taxon>Metazoa</taxon>
        <taxon>Chordata</taxon>
        <taxon>Craniata</taxon>
        <taxon>Vertebrata</taxon>
        <taxon>Euteleostomi</taxon>
        <taxon>Actinopterygii</taxon>
        <taxon>Neopterygii</taxon>
        <taxon>Teleostei</taxon>
        <taxon>Neoteleostei</taxon>
        <taxon>Acanthomorphata</taxon>
        <taxon>Anabantaria</taxon>
        <taxon>Anabantiformes</taxon>
        <taxon>Anabantoidei</taxon>
        <taxon>Osphronemidae</taxon>
        <taxon>Betta</taxon>
    </lineage>
</organism>
<feature type="compositionally biased region" description="Acidic residues" evidence="8">
    <location>
        <begin position="79"/>
        <end position="93"/>
    </location>
</feature>
<comment type="similarity">
    <text evidence="1">Belongs to the nesprin family.</text>
</comment>
<name>A0A6P7P7V0_BETSP</name>
<feature type="domain" description="KASH" evidence="10">
    <location>
        <begin position="495"/>
        <end position="559"/>
    </location>
</feature>
<feature type="transmembrane region" description="Helical" evidence="9">
    <location>
        <begin position="508"/>
        <end position="532"/>
    </location>
</feature>
<feature type="compositionally biased region" description="Low complexity" evidence="8">
    <location>
        <begin position="50"/>
        <end position="61"/>
    </location>
</feature>
<dbReference type="Proteomes" id="UP000515150">
    <property type="component" value="Chromosome 13"/>
</dbReference>
<dbReference type="PANTHER" id="PTHR21640">
    <property type="match status" value="1"/>
</dbReference>
<dbReference type="GO" id="GO:0005640">
    <property type="term" value="C:nuclear outer membrane"/>
    <property type="evidence" value="ECO:0007669"/>
    <property type="project" value="UniProtKB-SubCell"/>
</dbReference>
<dbReference type="InterPro" id="IPR030268">
    <property type="entry name" value="SYNE4"/>
</dbReference>
<keyword evidence="2 7" id="KW-0812">Transmembrane</keyword>
<feature type="topological domain" description="Perinuclear space" evidence="7">
    <location>
        <begin position="525"/>
        <end position="559"/>
    </location>
</feature>
<keyword evidence="4 7" id="KW-0472">Membrane</keyword>
<keyword evidence="5" id="KW-0539">Nucleus</keyword>
<evidence type="ECO:0000256" key="6">
    <source>
        <dbReference type="ARBA" id="ARBA00046312"/>
    </source>
</evidence>
<keyword evidence="11" id="KW-1185">Reference proteome</keyword>
<dbReference type="RefSeq" id="XP_029026175.1">
    <property type="nucleotide sequence ID" value="XM_029170342.3"/>
</dbReference>